<protein>
    <submittedName>
        <fullName evidence="2">Uncharacterized protein</fullName>
    </submittedName>
</protein>
<feature type="compositionally biased region" description="Basic residues" evidence="1">
    <location>
        <begin position="39"/>
        <end position="51"/>
    </location>
</feature>
<dbReference type="Proteomes" id="UP000283895">
    <property type="component" value="Unassembled WGS sequence"/>
</dbReference>
<dbReference type="OrthoDB" id="5245086at2759"/>
<feature type="region of interest" description="Disordered" evidence="1">
    <location>
        <begin position="1"/>
        <end position="70"/>
    </location>
</feature>
<dbReference type="EMBL" id="LKEA01000002">
    <property type="protein sequence ID" value="ROW11628.1"/>
    <property type="molecule type" value="Genomic_DNA"/>
</dbReference>
<accession>A0A423X6M6</accession>
<evidence type="ECO:0000313" key="2">
    <source>
        <dbReference type="EMBL" id="ROW11628.1"/>
    </source>
</evidence>
<reference evidence="2 3" key="1">
    <citation type="submission" date="2015-09" db="EMBL/GenBank/DDBJ databases">
        <title>Host preference determinants of Valsa canker pathogens revealed by comparative genomics.</title>
        <authorList>
            <person name="Yin Z."/>
            <person name="Huang L."/>
        </authorList>
    </citation>
    <scope>NUCLEOTIDE SEQUENCE [LARGE SCALE GENOMIC DNA]</scope>
    <source>
        <strain evidence="2 3">03-1</strain>
    </source>
</reference>
<dbReference type="AlphaFoldDB" id="A0A423X6M6"/>
<feature type="region of interest" description="Disordered" evidence="1">
    <location>
        <begin position="95"/>
        <end position="119"/>
    </location>
</feature>
<comment type="caution">
    <text evidence="2">The sequence shown here is derived from an EMBL/GenBank/DDBJ whole genome shotgun (WGS) entry which is preliminary data.</text>
</comment>
<organism evidence="2 3">
    <name type="scientific">Cytospora schulzeri</name>
    <dbReference type="NCBI Taxonomy" id="448051"/>
    <lineage>
        <taxon>Eukaryota</taxon>
        <taxon>Fungi</taxon>
        <taxon>Dikarya</taxon>
        <taxon>Ascomycota</taxon>
        <taxon>Pezizomycotina</taxon>
        <taxon>Sordariomycetes</taxon>
        <taxon>Sordariomycetidae</taxon>
        <taxon>Diaporthales</taxon>
        <taxon>Cytosporaceae</taxon>
        <taxon>Cytospora</taxon>
    </lineage>
</organism>
<evidence type="ECO:0000313" key="3">
    <source>
        <dbReference type="Proteomes" id="UP000283895"/>
    </source>
</evidence>
<feature type="compositionally biased region" description="Polar residues" evidence="1">
    <location>
        <begin position="1"/>
        <end position="11"/>
    </location>
</feature>
<proteinExistence type="predicted"/>
<evidence type="ECO:0000256" key="1">
    <source>
        <dbReference type="SAM" id="MobiDB-lite"/>
    </source>
</evidence>
<feature type="compositionally biased region" description="Basic and acidic residues" evidence="1">
    <location>
        <begin position="12"/>
        <end position="23"/>
    </location>
</feature>
<sequence>MTIHKGQSSTFHPKEGIEPKPTLDSESDSDLTLTDIMRKTMRARGRARRGRQVISSDEDAVEDQKDTTVTTSDVNLQNRTETVTTAAIDLEKHTNLTTTPTTPNKKRAVPVAYPSPPSTKKRLRIRLSSDGNEKLEVVGIEHKPSEMKRNNKPRPIVVSKHNYVDDVCLVHHETTTPQELWEEKRFDLSSPRLVRPLPLRYKVVEDKSPITGGFYDRVCIPDMPADNIKKDLVVHTEHPKLRWGGVWAQGKLAEEVAMYERVKKFWLFNYGYSYCPSWDCKHEFVAVEFAEEMQRPRVVAWLAELIGRKDVYLILDHLEWRMTKKLEKIEKIEEEQVED</sequence>
<name>A0A423X6M6_9PEZI</name>
<keyword evidence="3" id="KW-1185">Reference proteome</keyword>
<gene>
    <name evidence="2" type="ORF">VMCG_01545</name>
</gene>